<accession>A0ABV4M5P3</accession>
<dbReference type="Proteomes" id="UP001569153">
    <property type="component" value="Unassembled WGS sequence"/>
</dbReference>
<evidence type="ECO:0000259" key="1">
    <source>
        <dbReference type="Pfam" id="PF08668"/>
    </source>
</evidence>
<dbReference type="Gene3D" id="1.10.3210.10">
    <property type="entry name" value="Hypothetical protein af1432"/>
    <property type="match status" value="1"/>
</dbReference>
<evidence type="ECO:0000313" key="3">
    <source>
        <dbReference type="Proteomes" id="UP001569153"/>
    </source>
</evidence>
<feature type="domain" description="HDOD" evidence="1">
    <location>
        <begin position="134"/>
        <end position="277"/>
    </location>
</feature>
<sequence length="404" mass="46295">MLLTNKRYTPQAREMANRVTTEVSERYAKWLINPKYIVDQNDVDKRLSLQDRFCDDVIFDENDRITRNQRILLECEQSRIKEKDEKLATKQKTLKSAIDKVSMIAERMMCEKLASDEMNRLFGRVPDFGELASFAYSPSLSFRKLGELLDNSHQLSSSVLDFVNTSGSERSSNSSKGIVDAKTALGLIGIDNCRLLFPVLMARPLLRWSDKNTNHMAPKMWQHLVVTSNVARMRLQETDVKCPEVGVLLGTLRTMSMFVMSNLCSQVFEDALVYVMTKYREVGLKDEYYACADIQPSLIFLPSVIRKMDKNLTERLLNEIEWKPTTIHLKNAIIEDLENVEIEERSAYGAALGQAHKFSIYDAMQRSEAFQDKHKPYWFSTVQMPGAALTNIKTRSPGKLTYAL</sequence>
<organism evidence="2 3">
    <name type="scientific">Vibrio cortegadensis</name>
    <dbReference type="NCBI Taxonomy" id="1328770"/>
    <lineage>
        <taxon>Bacteria</taxon>
        <taxon>Pseudomonadati</taxon>
        <taxon>Pseudomonadota</taxon>
        <taxon>Gammaproteobacteria</taxon>
        <taxon>Vibrionales</taxon>
        <taxon>Vibrionaceae</taxon>
        <taxon>Vibrio</taxon>
    </lineage>
</organism>
<protein>
    <submittedName>
        <fullName evidence="2">HDOD domain-containing protein</fullName>
    </submittedName>
</protein>
<reference evidence="2 3" key="1">
    <citation type="submission" date="2024-06" db="EMBL/GenBank/DDBJ databases">
        <authorList>
            <person name="Steensen K."/>
            <person name="Seneca J."/>
            <person name="Bartlau N."/>
            <person name="Yu A.X."/>
            <person name="Polz M.F."/>
        </authorList>
    </citation>
    <scope>NUCLEOTIDE SEQUENCE [LARGE SCALE GENOMIC DNA]</scope>
    <source>
        <strain evidence="2 3">FF146</strain>
    </source>
</reference>
<dbReference type="Pfam" id="PF08668">
    <property type="entry name" value="HDOD"/>
    <property type="match status" value="1"/>
</dbReference>
<evidence type="ECO:0000313" key="2">
    <source>
        <dbReference type="EMBL" id="MEZ8194839.1"/>
    </source>
</evidence>
<dbReference type="SUPFAM" id="SSF109604">
    <property type="entry name" value="HD-domain/PDEase-like"/>
    <property type="match status" value="1"/>
</dbReference>
<dbReference type="InterPro" id="IPR013976">
    <property type="entry name" value="HDOD"/>
</dbReference>
<gene>
    <name evidence="2" type="ORF">ACED38_08050</name>
</gene>
<keyword evidence="3" id="KW-1185">Reference proteome</keyword>
<dbReference type="EMBL" id="JBGOOT010000004">
    <property type="protein sequence ID" value="MEZ8194839.1"/>
    <property type="molecule type" value="Genomic_DNA"/>
</dbReference>
<name>A0ABV4M5P3_9VIBR</name>
<comment type="caution">
    <text evidence="2">The sequence shown here is derived from an EMBL/GenBank/DDBJ whole genome shotgun (WGS) entry which is preliminary data.</text>
</comment>
<proteinExistence type="predicted"/>
<dbReference type="RefSeq" id="WP_371730180.1">
    <property type="nucleotide sequence ID" value="NZ_JBGOOT010000004.1"/>
</dbReference>